<evidence type="ECO:0000313" key="3">
    <source>
        <dbReference type="Proteomes" id="UP000635278"/>
    </source>
</evidence>
<proteinExistence type="predicted"/>
<dbReference type="RefSeq" id="WP_173583948.1">
    <property type="nucleotide sequence ID" value="NZ_WOTB01000017.1"/>
</dbReference>
<dbReference type="CDD" id="cd05483">
    <property type="entry name" value="retropepsin_like_bacteria"/>
    <property type="match status" value="1"/>
</dbReference>
<keyword evidence="3" id="KW-1185">Reference proteome</keyword>
<dbReference type="Gene3D" id="2.40.70.10">
    <property type="entry name" value="Acid Proteases"/>
    <property type="match status" value="2"/>
</dbReference>
<protein>
    <submittedName>
        <fullName evidence="2">Signaling protein</fullName>
    </submittedName>
</protein>
<reference evidence="2 3" key="1">
    <citation type="journal article" date="2020" name="Int. J. Syst. Evol. Microbiol.">
        <title>Novel acetic acid bacteria from cider fermentations: Acetobacter conturbans sp. nov. and Acetobacter fallax sp. nov.</title>
        <authorList>
            <person name="Sombolestani A.S."/>
            <person name="Cleenwerck I."/>
            <person name="Cnockaert M."/>
            <person name="Borremans W."/>
            <person name="Wieme A.D."/>
            <person name="De Vuyst L."/>
            <person name="Vandamme P."/>
        </authorList>
    </citation>
    <scope>NUCLEOTIDE SEQUENCE [LARGE SCALE GENOMIC DNA]</scope>
    <source>
        <strain evidence="2 3">LMG 30640</strain>
    </source>
</reference>
<dbReference type="InterPro" id="IPR034122">
    <property type="entry name" value="Retropepsin-like_bacterial"/>
</dbReference>
<dbReference type="SUPFAM" id="SSF50630">
    <property type="entry name" value="Acid proteases"/>
    <property type="match status" value="1"/>
</dbReference>
<dbReference type="Proteomes" id="UP000635278">
    <property type="component" value="Unassembled WGS sequence"/>
</dbReference>
<dbReference type="InterPro" id="IPR036034">
    <property type="entry name" value="PDZ_sf"/>
</dbReference>
<dbReference type="SUPFAM" id="SSF50156">
    <property type="entry name" value="PDZ domain-like"/>
    <property type="match status" value="1"/>
</dbReference>
<feature type="chain" id="PRO_5046560773" evidence="1">
    <location>
        <begin position="27"/>
        <end position="375"/>
    </location>
</feature>
<sequence length="375" mass="40222">MNLSRRRTLSLFSGLFAGGATFSASAADDPVSAPIGMEGSRVVMDVTINDGRSYRFAIDTGGAASLIRESVAREAGLSASGFASVGVFGSNDPRRVYEADSVIFGGVIRQNGARFVAVPGDGLGKDIAGSLASGILTALPSELDFDAFEWRLWQHSRPALTGFTALKAAFSDTPSMDWSPLLLADARVNGAGYRFLLDTGSPSFVRLNHRTARQLGLWSDDRPFAPLYGGRRIVRISSLEFGGSTFERPLALLLPDNQVAEISDGLIGLPIMRRFNFFCDRRRDEILVRRNGTGAAPEHYPLSGLEIGKDGRTVLAVGTGSPAQEAGVRAGDAVLADSGWDFREGMNGKEGDRVSLRVGRDGGEREVSFVLWGWL</sequence>
<evidence type="ECO:0000256" key="1">
    <source>
        <dbReference type="SAM" id="SignalP"/>
    </source>
</evidence>
<dbReference type="InterPro" id="IPR021109">
    <property type="entry name" value="Peptidase_aspartic_dom_sf"/>
</dbReference>
<evidence type="ECO:0000313" key="2">
    <source>
        <dbReference type="EMBL" id="NHN85561.1"/>
    </source>
</evidence>
<keyword evidence="1" id="KW-0732">Signal</keyword>
<feature type="signal peptide" evidence="1">
    <location>
        <begin position="1"/>
        <end position="26"/>
    </location>
</feature>
<dbReference type="EMBL" id="WOTB01000017">
    <property type="protein sequence ID" value="NHN85561.1"/>
    <property type="molecule type" value="Genomic_DNA"/>
</dbReference>
<accession>A0ABX0JQ25</accession>
<gene>
    <name evidence="2" type="ORF">GOB93_13045</name>
</gene>
<dbReference type="Pfam" id="PF13650">
    <property type="entry name" value="Asp_protease_2"/>
    <property type="match status" value="2"/>
</dbReference>
<comment type="caution">
    <text evidence="2">The sequence shown here is derived from an EMBL/GenBank/DDBJ whole genome shotgun (WGS) entry which is preliminary data.</text>
</comment>
<dbReference type="Gene3D" id="2.30.42.10">
    <property type="match status" value="1"/>
</dbReference>
<organism evidence="2 3">
    <name type="scientific">Acetobacter musti</name>
    <dbReference type="NCBI Taxonomy" id="864732"/>
    <lineage>
        <taxon>Bacteria</taxon>
        <taxon>Pseudomonadati</taxon>
        <taxon>Pseudomonadota</taxon>
        <taxon>Alphaproteobacteria</taxon>
        <taxon>Acetobacterales</taxon>
        <taxon>Acetobacteraceae</taxon>
        <taxon>Acetobacter</taxon>
    </lineage>
</organism>
<name>A0ABX0JQ25_9PROT</name>